<dbReference type="GO" id="GO:0046983">
    <property type="term" value="F:protein dimerization activity"/>
    <property type="evidence" value="ECO:0007669"/>
    <property type="project" value="InterPro"/>
</dbReference>
<feature type="region of interest" description="Disordered" evidence="1">
    <location>
        <begin position="531"/>
        <end position="582"/>
    </location>
</feature>
<evidence type="ECO:0000313" key="5">
    <source>
        <dbReference type="Proteomes" id="UP001324115"/>
    </source>
</evidence>
<accession>A0AAN7I573</accession>
<feature type="domain" description="HAT C-terminal dimerisation" evidence="3">
    <location>
        <begin position="451"/>
        <end position="501"/>
    </location>
</feature>
<dbReference type="InterPro" id="IPR012337">
    <property type="entry name" value="RNaseH-like_sf"/>
</dbReference>
<dbReference type="AlphaFoldDB" id="A0AAN7I573"/>
<dbReference type="EMBL" id="JAXUIC010000011">
    <property type="protein sequence ID" value="KAK4564302.1"/>
    <property type="molecule type" value="Genomic_DNA"/>
</dbReference>
<evidence type="ECO:0008006" key="6">
    <source>
        <dbReference type="Google" id="ProtNLM"/>
    </source>
</evidence>
<dbReference type="PANTHER" id="PTHR32166">
    <property type="entry name" value="OSJNBA0013A04.12 PROTEIN"/>
    <property type="match status" value="1"/>
</dbReference>
<dbReference type="Pfam" id="PF04937">
    <property type="entry name" value="DUF659"/>
    <property type="match status" value="1"/>
</dbReference>
<comment type="caution">
    <text evidence="4">The sequence shown here is derived from an EMBL/GenBank/DDBJ whole genome shotgun (WGS) entry which is preliminary data.</text>
</comment>
<feature type="compositionally biased region" description="Acidic residues" evidence="1">
    <location>
        <begin position="533"/>
        <end position="557"/>
    </location>
</feature>
<dbReference type="InterPro" id="IPR008906">
    <property type="entry name" value="HATC_C_dom"/>
</dbReference>
<dbReference type="Pfam" id="PF05699">
    <property type="entry name" value="Dimer_Tnp_hAT"/>
    <property type="match status" value="1"/>
</dbReference>
<evidence type="ECO:0000259" key="2">
    <source>
        <dbReference type="Pfam" id="PF04937"/>
    </source>
</evidence>
<gene>
    <name evidence="4" type="ORF">RGQ29_006390</name>
</gene>
<dbReference type="Proteomes" id="UP001324115">
    <property type="component" value="Unassembled WGS sequence"/>
</dbReference>
<keyword evidence="5" id="KW-1185">Reference proteome</keyword>
<dbReference type="PANTHER" id="PTHR32166:SF74">
    <property type="entry name" value="OS05G0256350 PROTEIN"/>
    <property type="match status" value="1"/>
</dbReference>
<dbReference type="SUPFAM" id="SSF53098">
    <property type="entry name" value="Ribonuclease H-like"/>
    <property type="match status" value="1"/>
</dbReference>
<evidence type="ECO:0000313" key="4">
    <source>
        <dbReference type="EMBL" id="KAK4564302.1"/>
    </source>
</evidence>
<evidence type="ECO:0000256" key="1">
    <source>
        <dbReference type="SAM" id="MobiDB-lite"/>
    </source>
</evidence>
<name>A0AAN7I573_QUERU</name>
<organism evidence="4 5">
    <name type="scientific">Quercus rubra</name>
    <name type="common">Northern red oak</name>
    <name type="synonym">Quercus borealis</name>
    <dbReference type="NCBI Taxonomy" id="3512"/>
    <lineage>
        <taxon>Eukaryota</taxon>
        <taxon>Viridiplantae</taxon>
        <taxon>Streptophyta</taxon>
        <taxon>Embryophyta</taxon>
        <taxon>Tracheophyta</taxon>
        <taxon>Spermatophyta</taxon>
        <taxon>Magnoliopsida</taxon>
        <taxon>eudicotyledons</taxon>
        <taxon>Gunneridae</taxon>
        <taxon>Pentapetalae</taxon>
        <taxon>rosids</taxon>
        <taxon>fabids</taxon>
        <taxon>Fagales</taxon>
        <taxon>Fagaceae</taxon>
        <taxon>Quercus</taxon>
    </lineage>
</organism>
<evidence type="ECO:0000259" key="3">
    <source>
        <dbReference type="Pfam" id="PF05699"/>
    </source>
</evidence>
<sequence>MYCIGFYFFICRLASDNGRRKDPGWKYNYLAIVEDKNAVTCLFCNKVTKGGIHRAKQHQVGNFKNSTKCLKCLDHVREELAQYMAKKKSDKENYDKMPDFDDIDNMIEIEDVDDDEYGPNMNPPSYHELRVLILKKEVAYINKLLSDHNRTNKTLINFLVNCPTGTMFVKSIDASSFMKTREKTFELLDAFVEQIGEANVVQVVLDNGYNYVLAEKLLEAKRPNMYWTPCATHCIDLILEDIGKIPRIAKTLERAIQLIGYIYNHGGVLDMMREYTKQTKLVRAGKTRFCTSYLIINPFEWVRSRWAKEANAKRVVETILMPSFWNTIVYILKRKPAMGYIYEAMDKAKEAIIKAFNENEERYSNIFKIIDERWECQLHRPLHAAGHFLNLEYFYFDDNIATDHEITAGLYACIQRLVPSAEIQDKVMAELPIYKKAEGLFGIELAKRSRKTRALAEWWSLYGSSTPNLQQLAIRILSLTCSACGCERNWSYNQKMKARYDKCDVIDLISLDDIDESNEWLLGEMGAEPSMNVEDELVFDDDDDEKDANSDETEEENVNGYKSGSSGFESDGNLSEDSDDDL</sequence>
<reference evidence="4 5" key="1">
    <citation type="journal article" date="2023" name="G3 (Bethesda)">
        <title>A haplotype-resolved chromosome-scale genome for Quercus rubra L. provides insights into the genetics of adaptive traits for red oak species.</title>
        <authorList>
            <person name="Kapoor B."/>
            <person name="Jenkins J."/>
            <person name="Schmutz J."/>
            <person name="Zhebentyayeva T."/>
            <person name="Kuelheim C."/>
            <person name="Coggeshall M."/>
            <person name="Heim C."/>
            <person name="Lasky J.R."/>
            <person name="Leites L."/>
            <person name="Islam-Faridi N."/>
            <person name="Romero-Severson J."/>
            <person name="DeLeo V.L."/>
            <person name="Lucas S.M."/>
            <person name="Lazic D."/>
            <person name="Gailing O."/>
            <person name="Carlson J."/>
            <person name="Staton M."/>
        </authorList>
    </citation>
    <scope>NUCLEOTIDE SEQUENCE [LARGE SCALE GENOMIC DNA]</scope>
    <source>
        <strain evidence="4">Pseudo-F2</strain>
    </source>
</reference>
<dbReference type="InterPro" id="IPR007021">
    <property type="entry name" value="DUF659"/>
</dbReference>
<protein>
    <recommendedName>
        <fullName evidence="6">BED-type domain-containing protein</fullName>
    </recommendedName>
</protein>
<proteinExistence type="predicted"/>
<feature type="domain" description="DUF659" evidence="2">
    <location>
        <begin position="149"/>
        <end position="255"/>
    </location>
</feature>
<feature type="compositionally biased region" description="Polar residues" evidence="1">
    <location>
        <begin position="560"/>
        <end position="573"/>
    </location>
</feature>